<sequence>MSSPINENETEKCPDVQVYNTTDIKRNFKGDRMNFILLLLLYTMQGFPIGLTSAIPILLQSMKDVSYQDQALFSLVIWPFSLKLLWAPLVDALYVRKIGRRKSWLLPVQYLLGSCLLYMSNDIDTLFPKTDKPNIMTWTYMFFITNILAATQDIVIDGWALTILNKKNLDHTSTCNTTGQTIGVMLGSMVPILLTSEDFCNKYLWVEPETGGVVSIESFFFVWGIIFMSATTLIAIFKKEKDHLLEENQIKLNVAQNYGLIWDILKLPGIRKLTLALLTARVGFSVTDSVTYLKLIDAGISKDDIAIINTALCLIKICLPLLSAKYTSGPKPMSIYLKSTIMKLTWSIAFLALIYITPRFVINNGFVDIPVTYYVVLIFVLFVDEIVSYIMFVAMLSFFSRICDPRFGGTYLTLLNTVSNLGFTWTSTVALGMIDLLTIKVCSKNSKNYCSTMDQQNTCETIGGDCDTLVNGYYIGTFICMIVGLLWICVFKNVLKSLQTKSSCYWLVKI</sequence>
<organism evidence="6 7">
    <name type="scientific">Sipha flava</name>
    <name type="common">yellow sugarcane aphid</name>
    <dbReference type="NCBI Taxonomy" id="143950"/>
    <lineage>
        <taxon>Eukaryota</taxon>
        <taxon>Metazoa</taxon>
        <taxon>Ecdysozoa</taxon>
        <taxon>Arthropoda</taxon>
        <taxon>Hexapoda</taxon>
        <taxon>Insecta</taxon>
        <taxon>Pterygota</taxon>
        <taxon>Neoptera</taxon>
        <taxon>Paraneoptera</taxon>
        <taxon>Hemiptera</taxon>
        <taxon>Sternorrhyncha</taxon>
        <taxon>Aphidomorpha</taxon>
        <taxon>Aphidoidea</taxon>
        <taxon>Aphididae</taxon>
        <taxon>Sipha</taxon>
    </lineage>
</organism>
<evidence type="ECO:0000256" key="4">
    <source>
        <dbReference type="ARBA" id="ARBA00023136"/>
    </source>
</evidence>
<feature type="transmembrane region" description="Helical" evidence="5">
    <location>
        <begin position="344"/>
        <end position="362"/>
    </location>
</feature>
<dbReference type="InterPro" id="IPR004752">
    <property type="entry name" value="AmpG_permease/AT-1"/>
</dbReference>
<dbReference type="AlphaFoldDB" id="A0A8B8GHV4"/>
<dbReference type="PANTHER" id="PTHR12778">
    <property type="entry name" value="SOLUTE CARRIER FAMILY 33 ACETYL-COA TRANSPORTER -RELATED"/>
    <property type="match status" value="1"/>
</dbReference>
<feature type="transmembrane region" description="Helical" evidence="5">
    <location>
        <begin position="140"/>
        <end position="164"/>
    </location>
</feature>
<keyword evidence="3 5" id="KW-1133">Transmembrane helix</keyword>
<feature type="transmembrane region" description="Helical" evidence="5">
    <location>
        <begin position="35"/>
        <end position="59"/>
    </location>
</feature>
<proteinExistence type="predicted"/>
<dbReference type="PANTHER" id="PTHR12778:SF9">
    <property type="entry name" value="ACETYL-COENZYME A TRANSPORTER 1"/>
    <property type="match status" value="1"/>
</dbReference>
<feature type="transmembrane region" description="Helical" evidence="5">
    <location>
        <begin position="214"/>
        <end position="237"/>
    </location>
</feature>
<accession>A0A8B8GHV4</accession>
<comment type="subcellular location">
    <subcellularLocation>
        <location evidence="1">Membrane</location>
        <topology evidence="1">Multi-pass membrane protein</topology>
    </subcellularLocation>
</comment>
<dbReference type="Proteomes" id="UP000694846">
    <property type="component" value="Unplaced"/>
</dbReference>
<evidence type="ECO:0000313" key="7">
    <source>
        <dbReference type="RefSeq" id="XP_025422166.1"/>
    </source>
</evidence>
<gene>
    <name evidence="7" type="primary">LOC112691926</name>
</gene>
<feature type="transmembrane region" description="Helical" evidence="5">
    <location>
        <begin position="473"/>
        <end position="491"/>
    </location>
</feature>
<dbReference type="InterPro" id="IPR024371">
    <property type="entry name" value="AcetylCoA_trans_1-like"/>
</dbReference>
<dbReference type="Pfam" id="PF13000">
    <property type="entry name" value="Acatn"/>
    <property type="match status" value="2"/>
</dbReference>
<keyword evidence="6" id="KW-1185">Reference proteome</keyword>
<reference evidence="7" key="1">
    <citation type="submission" date="2025-08" db="UniProtKB">
        <authorList>
            <consortium name="RefSeq"/>
        </authorList>
    </citation>
    <scope>IDENTIFICATION</scope>
    <source>
        <tissue evidence="7">Whole body</tissue>
    </source>
</reference>
<dbReference type="GO" id="GO:0016020">
    <property type="term" value="C:membrane"/>
    <property type="evidence" value="ECO:0007669"/>
    <property type="project" value="UniProtKB-SubCell"/>
</dbReference>
<dbReference type="GO" id="GO:0008521">
    <property type="term" value="F:acetyl-CoA transmembrane transporter activity"/>
    <property type="evidence" value="ECO:0007669"/>
    <property type="project" value="InterPro"/>
</dbReference>
<evidence type="ECO:0000256" key="2">
    <source>
        <dbReference type="ARBA" id="ARBA00022692"/>
    </source>
</evidence>
<dbReference type="GO" id="GO:0035348">
    <property type="term" value="P:acetyl-CoA transmembrane transport"/>
    <property type="evidence" value="ECO:0007669"/>
    <property type="project" value="InterPro"/>
</dbReference>
<feature type="transmembrane region" description="Helical" evidence="5">
    <location>
        <begin position="411"/>
        <end position="434"/>
    </location>
</feature>
<dbReference type="GeneID" id="112691926"/>
<dbReference type="RefSeq" id="XP_025422166.1">
    <property type="nucleotide sequence ID" value="XM_025566381.1"/>
</dbReference>
<evidence type="ECO:0000256" key="1">
    <source>
        <dbReference type="ARBA" id="ARBA00004141"/>
    </source>
</evidence>
<protein>
    <submittedName>
        <fullName evidence="7">Acetyl-coenzyme A transporter 1-like</fullName>
    </submittedName>
</protein>
<evidence type="ECO:0000313" key="6">
    <source>
        <dbReference type="Proteomes" id="UP000694846"/>
    </source>
</evidence>
<evidence type="ECO:0000256" key="3">
    <source>
        <dbReference type="ARBA" id="ARBA00022989"/>
    </source>
</evidence>
<dbReference type="Gene3D" id="1.20.1250.20">
    <property type="entry name" value="MFS general substrate transporter like domains"/>
    <property type="match status" value="1"/>
</dbReference>
<dbReference type="SUPFAM" id="SSF103473">
    <property type="entry name" value="MFS general substrate transporter"/>
    <property type="match status" value="1"/>
</dbReference>
<keyword evidence="2 5" id="KW-0812">Transmembrane</keyword>
<feature type="transmembrane region" description="Helical" evidence="5">
    <location>
        <begin position="71"/>
        <end position="92"/>
    </location>
</feature>
<dbReference type="OrthoDB" id="6415790at2759"/>
<feature type="transmembrane region" description="Helical" evidence="5">
    <location>
        <begin position="374"/>
        <end position="399"/>
    </location>
</feature>
<evidence type="ECO:0000256" key="5">
    <source>
        <dbReference type="SAM" id="Phobius"/>
    </source>
</evidence>
<name>A0A8B8GHV4_9HEMI</name>
<keyword evidence="4 5" id="KW-0472">Membrane</keyword>
<dbReference type="InterPro" id="IPR036259">
    <property type="entry name" value="MFS_trans_sf"/>
</dbReference>